<feature type="transmembrane region" description="Helical" evidence="1">
    <location>
        <begin position="142"/>
        <end position="164"/>
    </location>
</feature>
<reference evidence="2 3" key="1">
    <citation type="journal article" date="2017" name="Nature">
        <title>The Apostasia genome and the evolution of orchids.</title>
        <authorList>
            <person name="Zhang G.Q."/>
            <person name="Liu K.W."/>
            <person name="Li Z."/>
            <person name="Lohaus R."/>
            <person name="Hsiao Y.Y."/>
            <person name="Niu S.C."/>
            <person name="Wang J.Y."/>
            <person name="Lin Y.C."/>
            <person name="Xu Q."/>
            <person name="Chen L.J."/>
            <person name="Yoshida K."/>
            <person name="Fujiwara S."/>
            <person name="Wang Z.W."/>
            <person name="Zhang Y.Q."/>
            <person name="Mitsuda N."/>
            <person name="Wang M."/>
            <person name="Liu G.H."/>
            <person name="Pecoraro L."/>
            <person name="Huang H.X."/>
            <person name="Xiao X.J."/>
            <person name="Lin M."/>
            <person name="Wu X.Y."/>
            <person name="Wu W.L."/>
            <person name="Chen Y.Y."/>
            <person name="Chang S.B."/>
            <person name="Sakamoto S."/>
            <person name="Ohme-Takagi M."/>
            <person name="Yagi M."/>
            <person name="Zeng S.J."/>
            <person name="Shen C.Y."/>
            <person name="Yeh C.M."/>
            <person name="Luo Y.B."/>
            <person name="Tsai W.C."/>
            <person name="Van de Peer Y."/>
            <person name="Liu Z.J."/>
        </authorList>
    </citation>
    <scope>NUCLEOTIDE SEQUENCE [LARGE SCALE GENOMIC DNA]</scope>
    <source>
        <strain evidence="3">cv. Shenzhen</strain>
        <tissue evidence="2">Stem</tissue>
    </source>
</reference>
<evidence type="ECO:0000313" key="3">
    <source>
        <dbReference type="Proteomes" id="UP000236161"/>
    </source>
</evidence>
<sequence length="187" mass="20233">MGFSQERLKRAAKTLFFVASMLASLLLCAHPLLVIVLDLLVPSALLAVVDGPTFSLPAVATQVRSYRFRASLVDLPLVSALRSSLILCLYLRFSGMKLTYLVVTAAAAAMSAGYVLLKATAMVEAAQSPGQLRLLSIGNSDWAAAEALFLSSLTLAMAHLLAAYRTSCRERRKLLVYRIDIEAVRSN</sequence>
<keyword evidence="1" id="KW-1133">Transmembrane helix</keyword>
<gene>
    <name evidence="2" type="ORF">AXF42_Ash018067</name>
</gene>
<feature type="transmembrane region" description="Helical" evidence="1">
    <location>
        <begin position="71"/>
        <end position="91"/>
    </location>
</feature>
<name>A0A2I0AVM9_9ASPA</name>
<keyword evidence="3" id="KW-1185">Reference proteome</keyword>
<dbReference type="STRING" id="1088818.A0A2I0AVM9"/>
<keyword evidence="1" id="KW-0472">Membrane</keyword>
<evidence type="ECO:0008006" key="4">
    <source>
        <dbReference type="Google" id="ProtNLM"/>
    </source>
</evidence>
<organism evidence="2 3">
    <name type="scientific">Apostasia shenzhenica</name>
    <dbReference type="NCBI Taxonomy" id="1088818"/>
    <lineage>
        <taxon>Eukaryota</taxon>
        <taxon>Viridiplantae</taxon>
        <taxon>Streptophyta</taxon>
        <taxon>Embryophyta</taxon>
        <taxon>Tracheophyta</taxon>
        <taxon>Spermatophyta</taxon>
        <taxon>Magnoliopsida</taxon>
        <taxon>Liliopsida</taxon>
        <taxon>Asparagales</taxon>
        <taxon>Orchidaceae</taxon>
        <taxon>Apostasioideae</taxon>
        <taxon>Apostasia</taxon>
    </lineage>
</organism>
<dbReference type="PANTHER" id="PTHR34953:SF1">
    <property type="entry name" value="ALPHA_BETA HYDROLASE RELATED PROTEIN"/>
    <property type="match status" value="1"/>
</dbReference>
<protein>
    <recommendedName>
        <fullName evidence="4">MENTAL domain-containing protein</fullName>
    </recommendedName>
</protein>
<keyword evidence="1" id="KW-0812">Transmembrane</keyword>
<feature type="transmembrane region" description="Helical" evidence="1">
    <location>
        <begin position="98"/>
        <end position="117"/>
    </location>
</feature>
<dbReference type="EMBL" id="KZ451947">
    <property type="protein sequence ID" value="PKA59600.1"/>
    <property type="molecule type" value="Genomic_DNA"/>
</dbReference>
<evidence type="ECO:0000256" key="1">
    <source>
        <dbReference type="SAM" id="Phobius"/>
    </source>
</evidence>
<evidence type="ECO:0000313" key="2">
    <source>
        <dbReference type="EMBL" id="PKA59600.1"/>
    </source>
</evidence>
<dbReference type="OrthoDB" id="1914191at2759"/>
<accession>A0A2I0AVM9</accession>
<dbReference type="PANTHER" id="PTHR34953">
    <property type="entry name" value="ALPHA/BETA HYDROLASE RELATED PROTEIN"/>
    <property type="match status" value="1"/>
</dbReference>
<dbReference type="AlphaFoldDB" id="A0A2I0AVM9"/>
<proteinExistence type="predicted"/>
<dbReference type="Proteomes" id="UP000236161">
    <property type="component" value="Unassembled WGS sequence"/>
</dbReference>